<dbReference type="EMBL" id="BGZK01001000">
    <property type="protein sequence ID" value="GBP68088.1"/>
    <property type="molecule type" value="Genomic_DNA"/>
</dbReference>
<evidence type="ECO:0000313" key="3">
    <source>
        <dbReference type="Proteomes" id="UP000299102"/>
    </source>
</evidence>
<dbReference type="AlphaFoldDB" id="A0A4C1XWW3"/>
<keyword evidence="3" id="KW-1185">Reference proteome</keyword>
<organism evidence="2 3">
    <name type="scientific">Eumeta variegata</name>
    <name type="common">Bagworm moth</name>
    <name type="synonym">Eumeta japonica</name>
    <dbReference type="NCBI Taxonomy" id="151549"/>
    <lineage>
        <taxon>Eukaryota</taxon>
        <taxon>Metazoa</taxon>
        <taxon>Ecdysozoa</taxon>
        <taxon>Arthropoda</taxon>
        <taxon>Hexapoda</taxon>
        <taxon>Insecta</taxon>
        <taxon>Pterygota</taxon>
        <taxon>Neoptera</taxon>
        <taxon>Endopterygota</taxon>
        <taxon>Lepidoptera</taxon>
        <taxon>Glossata</taxon>
        <taxon>Ditrysia</taxon>
        <taxon>Tineoidea</taxon>
        <taxon>Psychidae</taxon>
        <taxon>Oiketicinae</taxon>
        <taxon>Eumeta</taxon>
    </lineage>
</organism>
<accession>A0A4C1XWW3</accession>
<gene>
    <name evidence="2" type="ORF">EVAR_45376_1</name>
</gene>
<protein>
    <submittedName>
        <fullName evidence="2">Uncharacterized protein</fullName>
    </submittedName>
</protein>
<feature type="compositionally biased region" description="Basic and acidic residues" evidence="1">
    <location>
        <begin position="186"/>
        <end position="197"/>
    </location>
</feature>
<feature type="region of interest" description="Disordered" evidence="1">
    <location>
        <begin position="153"/>
        <end position="197"/>
    </location>
</feature>
<name>A0A4C1XWW3_EUMVA</name>
<evidence type="ECO:0000313" key="2">
    <source>
        <dbReference type="EMBL" id="GBP68088.1"/>
    </source>
</evidence>
<comment type="caution">
    <text evidence="2">The sequence shown here is derived from an EMBL/GenBank/DDBJ whole genome shotgun (WGS) entry which is preliminary data.</text>
</comment>
<dbReference type="Proteomes" id="UP000299102">
    <property type="component" value="Unassembled WGS sequence"/>
</dbReference>
<sequence>MPLTHASQPRHARRTGRLAYAGLLYVTSFTRLQRVQYGTAGTQEDLLGVFILCLHAIRVRFGKLSTTFVAGGVATSDTDGLKCSLRYQSRILLEVKNSLVDLRTSDLTRYLPTLAQRADQAATLLTYYSKIQESDPFNFVAQGKSSLSAHAAVGAAPGRGRPRAGAGGRRIAPRTLFSKSKAITKSHKEAHNQRAID</sequence>
<reference evidence="2 3" key="1">
    <citation type="journal article" date="2019" name="Commun. Biol.">
        <title>The bagworm genome reveals a unique fibroin gene that provides high tensile strength.</title>
        <authorList>
            <person name="Kono N."/>
            <person name="Nakamura H."/>
            <person name="Ohtoshi R."/>
            <person name="Tomita M."/>
            <person name="Numata K."/>
            <person name="Arakawa K."/>
        </authorList>
    </citation>
    <scope>NUCLEOTIDE SEQUENCE [LARGE SCALE GENOMIC DNA]</scope>
</reference>
<proteinExistence type="predicted"/>
<evidence type="ECO:0000256" key="1">
    <source>
        <dbReference type="SAM" id="MobiDB-lite"/>
    </source>
</evidence>